<sequence>MRFYRFVRTVTTNAIVTKKPKFTNPLFLRKDLTYIHIKSLQKKDIHAPCI</sequence>
<accession>E7AC43</accession>
<keyword evidence="2" id="KW-1185">Reference proteome</keyword>
<dbReference type="Proteomes" id="UP000007934">
    <property type="component" value="Chromosome"/>
</dbReference>
<dbReference type="AlphaFoldDB" id="E7AC43"/>
<evidence type="ECO:0000313" key="2">
    <source>
        <dbReference type="Proteomes" id="UP000007934"/>
    </source>
</evidence>
<proteinExistence type="predicted"/>
<evidence type="ECO:0000313" key="1">
    <source>
        <dbReference type="EMBL" id="CBY82125.1"/>
    </source>
</evidence>
<gene>
    <name evidence="1" type="ordered locus">Hfelis_00410</name>
</gene>
<dbReference type="EMBL" id="FQ670179">
    <property type="protein sequence ID" value="CBY82125.1"/>
    <property type="molecule type" value="Genomic_DNA"/>
</dbReference>
<protein>
    <submittedName>
        <fullName evidence="1">ABC-type maltose transport system</fullName>
    </submittedName>
</protein>
<dbReference type="STRING" id="936155.HFELIS_00410"/>
<reference evidence="1 2" key="1">
    <citation type="journal article" date="2011" name="Genome Biol. Evol.">
        <title>Comparative whole genome sequence analysis of the carcinogenic bacterial model pathogen Helicobacter felis.</title>
        <authorList>
            <person name="Arnold I.C."/>
            <person name="Zigova Z."/>
            <person name="Holden M."/>
            <person name="Lawley T.D."/>
            <person name="Rad R."/>
            <person name="Dougan G."/>
            <person name="Falkow S."/>
            <person name="Bentley S.D."/>
            <person name="Muller A."/>
        </authorList>
    </citation>
    <scope>NUCLEOTIDE SEQUENCE [LARGE SCALE GENOMIC DNA]</scope>
    <source>
        <strain evidence="2">ATCC 49179 / CCUG 28539 / NCTC 12436 / CS1</strain>
    </source>
</reference>
<name>E7AC43_HELFC</name>
<organism evidence="1 2">
    <name type="scientific">Helicobacter felis (strain ATCC 49179 / CCUG 28539 / NCTC 12436 / CS1)</name>
    <dbReference type="NCBI Taxonomy" id="936155"/>
    <lineage>
        <taxon>Bacteria</taxon>
        <taxon>Pseudomonadati</taxon>
        <taxon>Campylobacterota</taxon>
        <taxon>Epsilonproteobacteria</taxon>
        <taxon>Campylobacterales</taxon>
        <taxon>Helicobacteraceae</taxon>
        <taxon>Helicobacter</taxon>
    </lineage>
</organism>
<dbReference type="HOGENOM" id="CLU_3118515_0_0_7"/>
<dbReference type="KEGG" id="hfe:HFELIS_00410"/>